<dbReference type="OMA" id="AYCERFD"/>
<feature type="domain" description="CCHC-type" evidence="3">
    <location>
        <begin position="1063"/>
        <end position="1078"/>
    </location>
</feature>
<gene>
    <name evidence="5" type="ORF">TCLT_LOCUS8530</name>
</gene>
<feature type="compositionally biased region" description="Low complexity" evidence="2">
    <location>
        <begin position="612"/>
        <end position="628"/>
    </location>
</feature>
<dbReference type="Gene3D" id="2.40.50.90">
    <property type="match status" value="1"/>
</dbReference>
<evidence type="ECO:0000313" key="6">
    <source>
        <dbReference type="Proteomes" id="UP000276776"/>
    </source>
</evidence>
<feature type="region of interest" description="Disordered" evidence="2">
    <location>
        <begin position="595"/>
        <end position="629"/>
    </location>
</feature>
<dbReference type="Gene3D" id="2.30.30.140">
    <property type="match status" value="1"/>
</dbReference>
<dbReference type="InterPro" id="IPR001878">
    <property type="entry name" value="Znf_CCHC"/>
</dbReference>
<feature type="compositionally biased region" description="Low complexity" evidence="2">
    <location>
        <begin position="595"/>
        <end position="605"/>
    </location>
</feature>
<keyword evidence="6" id="KW-1185">Reference proteome</keyword>
<dbReference type="GO" id="GO:0008270">
    <property type="term" value="F:zinc ion binding"/>
    <property type="evidence" value="ECO:0007669"/>
    <property type="project" value="UniProtKB-KW"/>
</dbReference>
<dbReference type="InterPro" id="IPR002999">
    <property type="entry name" value="Tudor"/>
</dbReference>
<dbReference type="GO" id="GO:0005737">
    <property type="term" value="C:cytoplasm"/>
    <property type="evidence" value="ECO:0007669"/>
    <property type="project" value="UniProtKB-ARBA"/>
</dbReference>
<dbReference type="OrthoDB" id="10069557at2759"/>
<dbReference type="Pfam" id="PF00567">
    <property type="entry name" value="TUDOR"/>
    <property type="match status" value="1"/>
</dbReference>
<keyword evidence="1" id="KW-0862">Zinc</keyword>
<dbReference type="EMBL" id="UYYF01004647">
    <property type="protein sequence ID" value="VDN06098.1"/>
    <property type="molecule type" value="Genomic_DNA"/>
</dbReference>
<dbReference type="GO" id="GO:0003676">
    <property type="term" value="F:nucleic acid binding"/>
    <property type="evidence" value="ECO:0007669"/>
    <property type="project" value="InterPro"/>
</dbReference>
<keyword evidence="1" id="KW-0863">Zinc-finger</keyword>
<dbReference type="InterPro" id="IPR035437">
    <property type="entry name" value="SNase_OB-fold_sf"/>
</dbReference>
<dbReference type="SMART" id="SM00333">
    <property type="entry name" value="TUDOR"/>
    <property type="match status" value="2"/>
</dbReference>
<dbReference type="WBParaSite" id="TCLT_0000854101-mRNA-1">
    <property type="protein sequence ID" value="TCLT_0000854101-mRNA-1"/>
    <property type="gene ID" value="TCLT_0000854101"/>
</dbReference>
<dbReference type="Proteomes" id="UP000276776">
    <property type="component" value="Unassembled WGS sequence"/>
</dbReference>
<reference evidence="5 6" key="2">
    <citation type="submission" date="2018-11" db="EMBL/GenBank/DDBJ databases">
        <authorList>
            <consortium name="Pathogen Informatics"/>
        </authorList>
    </citation>
    <scope>NUCLEOTIDE SEQUENCE [LARGE SCALE GENOMIC DNA]</scope>
</reference>
<feature type="domain" description="Tudor" evidence="4">
    <location>
        <begin position="1216"/>
        <end position="1274"/>
    </location>
</feature>
<reference evidence="7" key="1">
    <citation type="submission" date="2017-02" db="UniProtKB">
        <authorList>
            <consortium name="WormBaseParasite"/>
        </authorList>
    </citation>
    <scope>IDENTIFICATION</scope>
</reference>
<evidence type="ECO:0000256" key="1">
    <source>
        <dbReference type="PROSITE-ProRule" id="PRU00047"/>
    </source>
</evidence>
<evidence type="ECO:0000313" key="5">
    <source>
        <dbReference type="EMBL" id="VDN06098.1"/>
    </source>
</evidence>
<dbReference type="SMART" id="SM00343">
    <property type="entry name" value="ZnF_C2HC"/>
    <property type="match status" value="2"/>
</dbReference>
<dbReference type="PROSITE" id="PS50304">
    <property type="entry name" value="TUDOR"/>
    <property type="match status" value="1"/>
</dbReference>
<dbReference type="SUPFAM" id="SSF63748">
    <property type="entry name" value="Tudor/PWWP/MBT"/>
    <property type="match status" value="1"/>
</dbReference>
<dbReference type="PROSITE" id="PS50158">
    <property type="entry name" value="ZF_CCHC"/>
    <property type="match status" value="1"/>
</dbReference>
<dbReference type="CDD" id="cd20379">
    <property type="entry name" value="Tudor_dTUD-like"/>
    <property type="match status" value="1"/>
</dbReference>
<proteinExistence type="predicted"/>
<dbReference type="STRING" id="103827.A0A0N5D687"/>
<name>A0A0N5D687_THECL</name>
<accession>A0A0N5D687</accession>
<protein>
    <submittedName>
        <fullName evidence="7">Tudor domain-containing protein</fullName>
    </submittedName>
</protein>
<evidence type="ECO:0000313" key="7">
    <source>
        <dbReference type="WBParaSite" id="TCLT_0000854101-mRNA-1"/>
    </source>
</evidence>
<sequence>MTVSQAQNRALWMEEFVEENTYQQDYQRIVMNPNTLRVSCLNCNSESHKTTDCILPRGCVSCFENGEKLRKMVSLRLYCNTNCNTRYMISYDYPLKGTVLHINRKNNCLYVRPQNLDDECALLEAYLFDMKKTVLSPTPPTKINIAALSGGVYLIRRQGSNVLARAVCAHMFFNWRMSTHWQVRYFFMYLIDIGQTEFVDERFIYILPVELQLVPPLAMPLLLTNCRVGYESTNKCALDHFSPLYIGSTCIFALSSSYKGQVLSLSKDGYYPNFANSMYPPALLARVFSGASINEEIFCKWGLPDLNLLSHALHAPYYPSTFAYKKFSLDPQLPVTLAVRVTEKISPNQYWLHDASLCSFINKQMVLPSNGLWPYVEVDRSLACIAYIQRPVRKRLHYYRAVASNFDDQKSRCSVFLIDYGQTLNCDVHNLFDLSDQPAVVLHTFAAAFQCIVNQAHTLETGIHIAKLAVDEKYIIQLIGKEDENTYTAIIDMYIQPHFQCANRFSDLDSNSSLIRSIDNGQLTELPTCCDEKSSFNYHLEEISTAVELSDGCAESTDVSNDNADNYNNDNSDNNNTTTITTTTTTATTTAITITTTNNNNNNNDNNHDSDNNSTDNNSNDNNNNDNNKTFERKIISSLVFNREIGNGLKSLDVKVNVKLAQVSNRLDDLFNAFHRLQVTEMMNKNKNMNLTLSFFAFILLKCKCVLVLMLGGAGVESKFEQKYCTNEVTQVTAKQESRNQNQASPPPAYDGKDIIFYNTQYQPSLIRQNPWCRYQPVMYPQHYQRHHQYRYQHQYQHQHYHQHQQPHVILSNGRCYIHGYENQNCEYANMQWQSNHIYSNQINQQGILRKTNLSKQRHAVDSNMQRNQSQQTRTFVPGCVICSQQQLIESQTSKLCCFCGAYMEKRIQHHATNSSYFPSIARRVCMPHPTQLHSVENHLPESSNSIYSSSFAHSNFNTHSNVDGQILSRCSSPTRLDICGTAILESMNTVGNKKKPFISKEPRTCNNSNNTYVKQTEGLEKPEKKSETFCKSTSSFKQQTILSIFLNILQSFLISKNKSESCWICGKSGHLTRYCQSTPPDLWQLPQDTQKATINKPRDEKGRVLYTSDESSDDELIYESESEETMTQVFKHLKVLAFPGDQKQSSILRKMLLVAHFNPIAIEFGHKYAVTRSDDDTDFLLWPLFFVQIHSKECHKILDTYLDSLVVKTPLTLQEMAIGKLCVAYCERFDAKFRAVITAIRANLVEVFYVDYGNYEWVLYTSLWSISDQDQTIMKQPGMAIPCILQAYDEVAEQKQEEVSKMKEAVSCRQCGFWLQFYKQRVDGVYVVNVVDEEDSKNLQQ</sequence>
<evidence type="ECO:0000259" key="3">
    <source>
        <dbReference type="PROSITE" id="PS50158"/>
    </source>
</evidence>
<evidence type="ECO:0000259" key="4">
    <source>
        <dbReference type="PROSITE" id="PS50304"/>
    </source>
</evidence>
<evidence type="ECO:0000256" key="2">
    <source>
        <dbReference type="SAM" id="MobiDB-lite"/>
    </source>
</evidence>
<keyword evidence="1" id="KW-0479">Metal-binding</keyword>
<organism evidence="7">
    <name type="scientific">Thelazia callipaeda</name>
    <name type="common">Oriental eyeworm</name>
    <name type="synonym">Parasitic nematode</name>
    <dbReference type="NCBI Taxonomy" id="103827"/>
    <lineage>
        <taxon>Eukaryota</taxon>
        <taxon>Metazoa</taxon>
        <taxon>Ecdysozoa</taxon>
        <taxon>Nematoda</taxon>
        <taxon>Chromadorea</taxon>
        <taxon>Rhabditida</taxon>
        <taxon>Spirurina</taxon>
        <taxon>Spiruromorpha</taxon>
        <taxon>Thelazioidea</taxon>
        <taxon>Thelaziidae</taxon>
        <taxon>Thelazia</taxon>
    </lineage>
</organism>